<feature type="region of interest" description="Disordered" evidence="1">
    <location>
        <begin position="320"/>
        <end position="349"/>
    </location>
</feature>
<name>A0ABR4J7D1_9EURO</name>
<feature type="region of interest" description="Disordered" evidence="1">
    <location>
        <begin position="1"/>
        <end position="38"/>
    </location>
</feature>
<dbReference type="PANTHER" id="PTHR38797:SF4">
    <property type="entry name" value="NUCLEAR PORE COMPLEX PROTEIN NUP85"/>
    <property type="match status" value="1"/>
</dbReference>
<evidence type="ECO:0000313" key="2">
    <source>
        <dbReference type="EMBL" id="KAL2835968.1"/>
    </source>
</evidence>
<dbReference type="Pfam" id="PF12311">
    <property type="entry name" value="DUF3632"/>
    <property type="match status" value="1"/>
</dbReference>
<proteinExistence type="predicted"/>
<dbReference type="EMBL" id="JBFXLU010000188">
    <property type="protein sequence ID" value="KAL2835968.1"/>
    <property type="molecule type" value="Genomic_DNA"/>
</dbReference>
<organism evidence="2 3">
    <name type="scientific">Aspergillus pseudoustus</name>
    <dbReference type="NCBI Taxonomy" id="1810923"/>
    <lineage>
        <taxon>Eukaryota</taxon>
        <taxon>Fungi</taxon>
        <taxon>Dikarya</taxon>
        <taxon>Ascomycota</taxon>
        <taxon>Pezizomycotina</taxon>
        <taxon>Eurotiomycetes</taxon>
        <taxon>Eurotiomycetidae</taxon>
        <taxon>Eurotiales</taxon>
        <taxon>Aspergillaceae</taxon>
        <taxon>Aspergillus</taxon>
        <taxon>Aspergillus subgen. Nidulantes</taxon>
    </lineage>
</organism>
<evidence type="ECO:0000313" key="3">
    <source>
        <dbReference type="Proteomes" id="UP001610446"/>
    </source>
</evidence>
<keyword evidence="3" id="KW-1185">Reference proteome</keyword>
<gene>
    <name evidence="2" type="ORF">BJY01DRAFT_252212</name>
</gene>
<sequence>MGLSNEPLTFKYSRIDPPPQQPAQPAAKPESKHRSVRLVKKVHARIRRRGLEEPQPPTPSPPSGELFRLLSEFLSSKTNPMSIALDDIFNVFRRPGVVAYLGNDPKDRRLSCAAVILHVAGQIPYNHLGHIRLARLAHELSGFDMFPKRREWEQDDNFGRLRDPEDPTELDCRRADGVMTSNLHAFYARMAAYSNPDSPPIFIIMALRALLEMTLTFSIDRIPDEDVIAAAQYILYNGQALYNKVDVPFAYSEAESVLVSGTRLQRRQGLPLERWQYWLKTFQAVQHSGNYGLPATDVAGRVANIMLFFEKNLELQAEVHSSSSDSAGRRDSAVPSSTSSGSETRKPKD</sequence>
<accession>A0ABR4J7D1</accession>
<dbReference type="InterPro" id="IPR053204">
    <property type="entry name" value="Oxopyrrolidines_Biosynth-assoc"/>
</dbReference>
<protein>
    <submittedName>
        <fullName evidence="2">Uncharacterized protein</fullName>
    </submittedName>
</protein>
<dbReference type="Proteomes" id="UP001610446">
    <property type="component" value="Unassembled WGS sequence"/>
</dbReference>
<comment type="caution">
    <text evidence="2">The sequence shown here is derived from an EMBL/GenBank/DDBJ whole genome shotgun (WGS) entry which is preliminary data.</text>
</comment>
<evidence type="ECO:0000256" key="1">
    <source>
        <dbReference type="SAM" id="MobiDB-lite"/>
    </source>
</evidence>
<dbReference type="PANTHER" id="PTHR38797">
    <property type="entry name" value="NUCLEAR PORE COMPLEX PROTEIN NUP85-RELATED"/>
    <property type="match status" value="1"/>
</dbReference>
<reference evidence="2 3" key="1">
    <citation type="submission" date="2024-07" db="EMBL/GenBank/DDBJ databases">
        <title>Section-level genome sequencing and comparative genomics of Aspergillus sections Usti and Cavernicolus.</title>
        <authorList>
            <consortium name="Lawrence Berkeley National Laboratory"/>
            <person name="Nybo J.L."/>
            <person name="Vesth T.C."/>
            <person name="Theobald S."/>
            <person name="Frisvad J.C."/>
            <person name="Larsen T.O."/>
            <person name="Kjaerboelling I."/>
            <person name="Rothschild-Mancinelli K."/>
            <person name="Lyhne E.K."/>
            <person name="Kogle M.E."/>
            <person name="Barry K."/>
            <person name="Clum A."/>
            <person name="Na H."/>
            <person name="Ledsgaard L."/>
            <person name="Lin J."/>
            <person name="Lipzen A."/>
            <person name="Kuo A."/>
            <person name="Riley R."/>
            <person name="Mondo S."/>
            <person name="Labutti K."/>
            <person name="Haridas S."/>
            <person name="Pangalinan J."/>
            <person name="Salamov A.A."/>
            <person name="Simmons B.A."/>
            <person name="Magnuson J.K."/>
            <person name="Chen J."/>
            <person name="Drula E."/>
            <person name="Henrissat B."/>
            <person name="Wiebenga A."/>
            <person name="Lubbers R.J."/>
            <person name="Gomes A.C."/>
            <person name="Makela M.R."/>
            <person name="Stajich J."/>
            <person name="Grigoriev I.V."/>
            <person name="Mortensen U.H."/>
            <person name="De Vries R.P."/>
            <person name="Baker S.E."/>
            <person name="Andersen M.R."/>
        </authorList>
    </citation>
    <scope>NUCLEOTIDE SEQUENCE [LARGE SCALE GENOMIC DNA]</scope>
    <source>
        <strain evidence="2 3">CBS 123904</strain>
    </source>
</reference>
<dbReference type="InterPro" id="IPR022085">
    <property type="entry name" value="OpdG"/>
</dbReference>